<sequence length="266" mass="30043">MSTVQVAPNLTFAVIGDSAAFGTGDDAPDGTFRGWAFYLAKSFRDECNYVNFARPGAKSDEVSGVQLSSAKAYSPDICAVVAGGNDLLRNGFSPYKLHQNLLRTCKELMELGSEVIMVELHDPNQLLKIPNLIKRILRKRVEAVNAVYRKIADELEIVLIKTREIPDVHNLRNWHIDRMHPGERGHKILAREVAIQLQKRGWSLTIPETGEVFSKEKSLQMKWLIANGVPWFLKRSVDLLPVVLVLAVIEIFKILNEKLNYLKILR</sequence>
<organism evidence="2">
    <name type="scientific">freshwater metagenome</name>
    <dbReference type="NCBI Taxonomy" id="449393"/>
    <lineage>
        <taxon>unclassified sequences</taxon>
        <taxon>metagenomes</taxon>
        <taxon>ecological metagenomes</taxon>
    </lineage>
</organism>
<feature type="domain" description="SGNH hydrolase-type esterase" evidence="1">
    <location>
        <begin position="14"/>
        <end position="188"/>
    </location>
</feature>
<dbReference type="InterPro" id="IPR051532">
    <property type="entry name" value="Ester_Hydrolysis_Enzymes"/>
</dbReference>
<dbReference type="InterPro" id="IPR013830">
    <property type="entry name" value="SGNH_hydro"/>
</dbReference>
<accession>A0A094PNL9</accession>
<dbReference type="Pfam" id="PF13472">
    <property type="entry name" value="Lipase_GDSL_2"/>
    <property type="match status" value="1"/>
</dbReference>
<dbReference type="AlphaFoldDB" id="A0A094PNL9"/>
<dbReference type="EMBL" id="JNSJ01000010">
    <property type="protein sequence ID" value="KGA03581.1"/>
    <property type="molecule type" value="Genomic_DNA"/>
</dbReference>
<dbReference type="PANTHER" id="PTHR30383">
    <property type="entry name" value="THIOESTERASE 1/PROTEASE 1/LYSOPHOSPHOLIPASE L1"/>
    <property type="match status" value="1"/>
</dbReference>
<gene>
    <name evidence="2" type="ORF">GM49_1415</name>
</gene>
<protein>
    <recommendedName>
        <fullName evidence="1">SGNH hydrolase-type esterase domain-containing protein</fullName>
    </recommendedName>
</protein>
<proteinExistence type="predicted"/>
<dbReference type="CDD" id="cd01832">
    <property type="entry name" value="SGNH_hydrolase_like_1"/>
    <property type="match status" value="1"/>
</dbReference>
<reference evidence="2" key="1">
    <citation type="submission" date="2014-05" db="EMBL/GenBank/DDBJ databases">
        <title>Key roles for freshwater Actinobacteria revealed by deep metagenomic sequencing.</title>
        <authorList>
            <person name="Ghai R."/>
            <person name="Mizuno C.M."/>
            <person name="Picazo A."/>
            <person name="Camacho A."/>
            <person name="Rodriguez-Valera F."/>
        </authorList>
    </citation>
    <scope>NUCLEOTIDE SEQUENCE</scope>
</reference>
<dbReference type="SUPFAM" id="SSF52266">
    <property type="entry name" value="SGNH hydrolase"/>
    <property type="match status" value="1"/>
</dbReference>
<dbReference type="Gene3D" id="3.40.50.1110">
    <property type="entry name" value="SGNH hydrolase"/>
    <property type="match status" value="1"/>
</dbReference>
<evidence type="ECO:0000259" key="1">
    <source>
        <dbReference type="Pfam" id="PF13472"/>
    </source>
</evidence>
<dbReference type="InterPro" id="IPR036514">
    <property type="entry name" value="SGNH_hydro_sf"/>
</dbReference>
<evidence type="ECO:0000313" key="2">
    <source>
        <dbReference type="EMBL" id="KGA03581.1"/>
    </source>
</evidence>
<name>A0A094PNL9_9ZZZZ</name>
<comment type="caution">
    <text evidence="2">The sequence shown here is derived from an EMBL/GenBank/DDBJ whole genome shotgun (WGS) entry which is preliminary data.</text>
</comment>